<feature type="domain" description="Formyl transferase N-terminal" evidence="5">
    <location>
        <begin position="16"/>
        <end position="182"/>
    </location>
</feature>
<dbReference type="EC" id="2.1.2.9" evidence="2"/>
<dbReference type="InterPro" id="IPR011034">
    <property type="entry name" value="Formyl_transferase-like_C_sf"/>
</dbReference>
<reference evidence="7" key="1">
    <citation type="submission" date="2018-06" db="EMBL/GenBank/DDBJ databases">
        <authorList>
            <person name="Zhirakovskaya E."/>
        </authorList>
    </citation>
    <scope>NUCLEOTIDE SEQUENCE</scope>
</reference>
<dbReference type="GO" id="GO:0005829">
    <property type="term" value="C:cytosol"/>
    <property type="evidence" value="ECO:0007669"/>
    <property type="project" value="TreeGrafter"/>
</dbReference>
<dbReference type="SUPFAM" id="SSF53328">
    <property type="entry name" value="Formyltransferase"/>
    <property type="match status" value="1"/>
</dbReference>
<dbReference type="CDD" id="cd08646">
    <property type="entry name" value="FMT_core_Met-tRNA-FMT_N"/>
    <property type="match status" value="1"/>
</dbReference>
<sequence length="310" mass="32068">MTLRLAFMGTPDFSVPTLAMIVGAGHDIAAVYTQPPRAAGRGLGQRKSPVHDFAEAHGIDVRTPPSLRDGRGGADFAALNLEAAVVVAYGLLLPQAVLDSPRHGCFNLHASTLPRWRGAAPIQRAIMAGDTQTGVNVMRMDAGLDTGPVCLAQTVAIGQDMTAGELHDALAAAGGGLVVRALTALERGTLDCVAQPDDGVTYAKKIAKTETRINWSRSAPEVHNHIRGLSPFPGAWFEIGTKKGPVRVKVLRSTLAAGSGAPGTVLDDGPTIACGEGAVRLLQVQRAGKAPTDGPAFARGASLQAGTVLD</sequence>
<dbReference type="Pfam" id="PF00551">
    <property type="entry name" value="Formyl_trans_N"/>
    <property type="match status" value="1"/>
</dbReference>
<dbReference type="PANTHER" id="PTHR11138:SF5">
    <property type="entry name" value="METHIONYL-TRNA FORMYLTRANSFERASE, MITOCHONDRIAL"/>
    <property type="match status" value="1"/>
</dbReference>
<evidence type="ECO:0000313" key="7">
    <source>
        <dbReference type="EMBL" id="VAW14636.1"/>
    </source>
</evidence>
<evidence type="ECO:0000256" key="3">
    <source>
        <dbReference type="ARBA" id="ARBA00022679"/>
    </source>
</evidence>
<evidence type="ECO:0000259" key="6">
    <source>
        <dbReference type="Pfam" id="PF02911"/>
    </source>
</evidence>
<dbReference type="NCBIfam" id="TIGR00460">
    <property type="entry name" value="fmt"/>
    <property type="match status" value="1"/>
</dbReference>
<dbReference type="CDD" id="cd08704">
    <property type="entry name" value="Met_tRNA_FMT_C"/>
    <property type="match status" value="1"/>
</dbReference>
<accession>A0A3B0U5F8</accession>
<dbReference type="PANTHER" id="PTHR11138">
    <property type="entry name" value="METHIONYL-TRNA FORMYLTRANSFERASE"/>
    <property type="match status" value="1"/>
</dbReference>
<organism evidence="7">
    <name type="scientific">hydrothermal vent metagenome</name>
    <dbReference type="NCBI Taxonomy" id="652676"/>
    <lineage>
        <taxon>unclassified sequences</taxon>
        <taxon>metagenomes</taxon>
        <taxon>ecological metagenomes</taxon>
    </lineage>
</organism>
<dbReference type="HAMAP" id="MF_00182">
    <property type="entry name" value="Formyl_trans"/>
    <property type="match status" value="1"/>
</dbReference>
<dbReference type="Gene3D" id="3.40.50.12230">
    <property type="match status" value="1"/>
</dbReference>
<dbReference type="InterPro" id="IPR036477">
    <property type="entry name" value="Formyl_transf_N_sf"/>
</dbReference>
<name>A0A3B0U5F8_9ZZZZ</name>
<dbReference type="EMBL" id="UOEM01000076">
    <property type="protein sequence ID" value="VAW14636.1"/>
    <property type="molecule type" value="Genomic_DNA"/>
</dbReference>
<comment type="similarity">
    <text evidence="1">Belongs to the Fmt family.</text>
</comment>
<dbReference type="SUPFAM" id="SSF50486">
    <property type="entry name" value="FMT C-terminal domain-like"/>
    <property type="match status" value="1"/>
</dbReference>
<evidence type="ECO:0000256" key="4">
    <source>
        <dbReference type="ARBA" id="ARBA00022917"/>
    </source>
</evidence>
<dbReference type="InterPro" id="IPR005793">
    <property type="entry name" value="Formyl_trans_C"/>
</dbReference>
<dbReference type="AlphaFoldDB" id="A0A3B0U5F8"/>
<keyword evidence="4" id="KW-0648">Protein biosynthesis</keyword>
<proteinExistence type="inferred from homology"/>
<protein>
    <recommendedName>
        <fullName evidence="2">methionyl-tRNA formyltransferase</fullName>
        <ecNumber evidence="2">2.1.2.9</ecNumber>
    </recommendedName>
</protein>
<evidence type="ECO:0000259" key="5">
    <source>
        <dbReference type="Pfam" id="PF00551"/>
    </source>
</evidence>
<dbReference type="InterPro" id="IPR002376">
    <property type="entry name" value="Formyl_transf_N"/>
</dbReference>
<dbReference type="Pfam" id="PF02911">
    <property type="entry name" value="Formyl_trans_C"/>
    <property type="match status" value="1"/>
</dbReference>
<gene>
    <name evidence="7" type="ORF">MNBD_ALPHA09-2166</name>
</gene>
<keyword evidence="3 7" id="KW-0808">Transferase</keyword>
<dbReference type="InterPro" id="IPR044135">
    <property type="entry name" value="Met-tRNA-FMT_C"/>
</dbReference>
<dbReference type="InterPro" id="IPR041711">
    <property type="entry name" value="Met-tRNA-FMT_N"/>
</dbReference>
<evidence type="ECO:0000256" key="1">
    <source>
        <dbReference type="ARBA" id="ARBA00010699"/>
    </source>
</evidence>
<dbReference type="GO" id="GO:0004479">
    <property type="term" value="F:methionyl-tRNA formyltransferase activity"/>
    <property type="evidence" value="ECO:0007669"/>
    <property type="project" value="UniProtKB-EC"/>
</dbReference>
<evidence type="ECO:0000256" key="2">
    <source>
        <dbReference type="ARBA" id="ARBA00012261"/>
    </source>
</evidence>
<dbReference type="InterPro" id="IPR005794">
    <property type="entry name" value="Fmt"/>
</dbReference>
<feature type="domain" description="Formyl transferase C-terminal" evidence="6">
    <location>
        <begin position="205"/>
        <end position="301"/>
    </location>
</feature>